<protein>
    <submittedName>
        <fullName evidence="1">Uncharacterized protein</fullName>
    </submittedName>
</protein>
<proteinExistence type="predicted"/>
<accession>A0A7T8JYM6</accession>
<dbReference type="EMBL" id="CP045898">
    <property type="protein sequence ID" value="QQP40047.1"/>
    <property type="molecule type" value="Genomic_DNA"/>
</dbReference>
<evidence type="ECO:0000313" key="1">
    <source>
        <dbReference type="EMBL" id="QQP40047.1"/>
    </source>
</evidence>
<dbReference type="AlphaFoldDB" id="A0A7T8JYM6"/>
<organism evidence="1 2">
    <name type="scientific">Caligus rogercresseyi</name>
    <name type="common">Sea louse</name>
    <dbReference type="NCBI Taxonomy" id="217165"/>
    <lineage>
        <taxon>Eukaryota</taxon>
        <taxon>Metazoa</taxon>
        <taxon>Ecdysozoa</taxon>
        <taxon>Arthropoda</taxon>
        <taxon>Crustacea</taxon>
        <taxon>Multicrustacea</taxon>
        <taxon>Hexanauplia</taxon>
        <taxon>Copepoda</taxon>
        <taxon>Siphonostomatoida</taxon>
        <taxon>Caligidae</taxon>
        <taxon>Caligus</taxon>
    </lineage>
</organism>
<evidence type="ECO:0000313" key="2">
    <source>
        <dbReference type="Proteomes" id="UP000595437"/>
    </source>
</evidence>
<dbReference type="Proteomes" id="UP000595437">
    <property type="component" value="Chromosome 9"/>
</dbReference>
<gene>
    <name evidence="1" type="ORF">FKW44_013959</name>
</gene>
<keyword evidence="2" id="KW-1185">Reference proteome</keyword>
<reference evidence="2" key="1">
    <citation type="submission" date="2021-01" db="EMBL/GenBank/DDBJ databases">
        <title>Caligus Genome Assembly.</title>
        <authorList>
            <person name="Gallardo-Escarate C."/>
        </authorList>
    </citation>
    <scope>NUCLEOTIDE SEQUENCE [LARGE SCALE GENOMIC DNA]</scope>
</reference>
<sequence>MSFSNINNEERTINKTEDPTSVIVLGVIASTCEVLSQSGFNSDTKSSWLGTKRC</sequence>
<name>A0A7T8JYM6_CALRO</name>